<keyword evidence="1" id="KW-0812">Transmembrane</keyword>
<evidence type="ECO:0000256" key="1">
    <source>
        <dbReference type="SAM" id="Phobius"/>
    </source>
</evidence>
<proteinExistence type="predicted"/>
<feature type="transmembrane region" description="Helical" evidence="1">
    <location>
        <begin position="42"/>
        <end position="58"/>
    </location>
</feature>
<protein>
    <submittedName>
        <fullName evidence="2">Uncharacterized protein</fullName>
    </submittedName>
</protein>
<keyword evidence="3" id="KW-1185">Reference proteome</keyword>
<name>A0A8X6NIR3_NEPPI</name>
<sequence length="113" mass="13021">MINKQKKTPVSVWEVEPVSQNCGQSFGKEENMTAHNEPSTETVKALSFLLFFLFLFLSESEREKTLRLNGKHLAFWFFFIVCFLSCRFVLLNAARVSRSCHFLDTTDLISCST</sequence>
<reference evidence="2" key="1">
    <citation type="submission" date="2020-08" db="EMBL/GenBank/DDBJ databases">
        <title>Multicomponent nature underlies the extraordinary mechanical properties of spider dragline silk.</title>
        <authorList>
            <person name="Kono N."/>
            <person name="Nakamura H."/>
            <person name="Mori M."/>
            <person name="Yoshida Y."/>
            <person name="Ohtoshi R."/>
            <person name="Malay A.D."/>
            <person name="Moran D.A.P."/>
            <person name="Tomita M."/>
            <person name="Numata K."/>
            <person name="Arakawa K."/>
        </authorList>
    </citation>
    <scope>NUCLEOTIDE SEQUENCE</scope>
</reference>
<feature type="transmembrane region" description="Helical" evidence="1">
    <location>
        <begin position="73"/>
        <end position="94"/>
    </location>
</feature>
<dbReference type="EMBL" id="BMAW01058440">
    <property type="protein sequence ID" value="GFT16351.1"/>
    <property type="molecule type" value="Genomic_DNA"/>
</dbReference>
<organism evidence="2 3">
    <name type="scientific">Nephila pilipes</name>
    <name type="common">Giant wood spider</name>
    <name type="synonym">Nephila maculata</name>
    <dbReference type="NCBI Taxonomy" id="299642"/>
    <lineage>
        <taxon>Eukaryota</taxon>
        <taxon>Metazoa</taxon>
        <taxon>Ecdysozoa</taxon>
        <taxon>Arthropoda</taxon>
        <taxon>Chelicerata</taxon>
        <taxon>Arachnida</taxon>
        <taxon>Araneae</taxon>
        <taxon>Araneomorphae</taxon>
        <taxon>Entelegynae</taxon>
        <taxon>Araneoidea</taxon>
        <taxon>Nephilidae</taxon>
        <taxon>Nephila</taxon>
    </lineage>
</organism>
<accession>A0A8X6NIR3</accession>
<keyword evidence="1" id="KW-0472">Membrane</keyword>
<comment type="caution">
    <text evidence="2">The sequence shown here is derived from an EMBL/GenBank/DDBJ whole genome shotgun (WGS) entry which is preliminary data.</text>
</comment>
<dbReference type="Proteomes" id="UP000887013">
    <property type="component" value="Unassembled WGS sequence"/>
</dbReference>
<evidence type="ECO:0000313" key="2">
    <source>
        <dbReference type="EMBL" id="GFT16351.1"/>
    </source>
</evidence>
<keyword evidence="1" id="KW-1133">Transmembrane helix</keyword>
<dbReference type="AlphaFoldDB" id="A0A8X6NIR3"/>
<evidence type="ECO:0000313" key="3">
    <source>
        <dbReference type="Proteomes" id="UP000887013"/>
    </source>
</evidence>
<gene>
    <name evidence="2" type="ORF">NPIL_615641</name>
</gene>